<protein>
    <submittedName>
        <fullName evidence="1">Uncharacterized protein</fullName>
    </submittedName>
</protein>
<dbReference type="KEGG" id="eaz:JHT90_00175"/>
<name>A0A974NFR1_9GAMM</name>
<sequence>MTKPSKSPRFIPLSPVSQGNSDNVLYYDANAPIDAIYECASARLQAILNLLDILHDFKSSSPNNTAVLSVVASYLLNDANTLFERLSSITLDYEKEDK</sequence>
<dbReference type="AlphaFoldDB" id="A0A974NFR1"/>
<keyword evidence="2" id="KW-1185">Reference proteome</keyword>
<proteinExistence type="predicted"/>
<reference evidence="1 2" key="1">
    <citation type="submission" date="2021-01" db="EMBL/GenBank/DDBJ databases">
        <title>Entomomonas sp. F2A isolated from a house cricket (Acheta domesticus).</title>
        <authorList>
            <person name="Spergser J."/>
            <person name="Busse H.-J."/>
        </authorList>
    </citation>
    <scope>NUCLEOTIDE SEQUENCE [LARGE SCALE GENOMIC DNA]</scope>
    <source>
        <strain evidence="1 2">F2A</strain>
    </source>
</reference>
<dbReference type="Proteomes" id="UP000595278">
    <property type="component" value="Chromosome"/>
</dbReference>
<evidence type="ECO:0000313" key="2">
    <source>
        <dbReference type="Proteomes" id="UP000595278"/>
    </source>
</evidence>
<dbReference type="RefSeq" id="WP_201092604.1">
    <property type="nucleotide sequence ID" value="NZ_CP067393.1"/>
</dbReference>
<accession>A0A974NFR1</accession>
<organism evidence="1 2">
    <name type="scientific">Entomomonas asaccharolytica</name>
    <dbReference type="NCBI Taxonomy" id="2785331"/>
    <lineage>
        <taxon>Bacteria</taxon>
        <taxon>Pseudomonadati</taxon>
        <taxon>Pseudomonadota</taxon>
        <taxon>Gammaproteobacteria</taxon>
        <taxon>Pseudomonadales</taxon>
        <taxon>Pseudomonadaceae</taxon>
        <taxon>Entomomonas</taxon>
    </lineage>
</organism>
<evidence type="ECO:0000313" key="1">
    <source>
        <dbReference type="EMBL" id="QQP85718.1"/>
    </source>
</evidence>
<gene>
    <name evidence="1" type="ORF">JHT90_00175</name>
</gene>
<dbReference type="EMBL" id="CP067393">
    <property type="protein sequence ID" value="QQP85718.1"/>
    <property type="molecule type" value="Genomic_DNA"/>
</dbReference>